<organism evidence="2 3">
    <name type="scientific">Byssochlamys spectabilis</name>
    <name type="common">Paecilomyces variotii</name>
    <dbReference type="NCBI Taxonomy" id="264951"/>
    <lineage>
        <taxon>Eukaryota</taxon>
        <taxon>Fungi</taxon>
        <taxon>Dikarya</taxon>
        <taxon>Ascomycota</taxon>
        <taxon>Pezizomycotina</taxon>
        <taxon>Eurotiomycetes</taxon>
        <taxon>Eurotiomycetidae</taxon>
        <taxon>Eurotiales</taxon>
        <taxon>Thermoascaceae</taxon>
        <taxon>Paecilomyces</taxon>
    </lineage>
</organism>
<dbReference type="VEuPathDB" id="FungiDB:C8Q69DRAFT_504568"/>
<proteinExistence type="predicted"/>
<evidence type="ECO:0000256" key="1">
    <source>
        <dbReference type="SAM" id="MobiDB-lite"/>
    </source>
</evidence>
<dbReference type="EMBL" id="RCNU01000002">
    <property type="protein sequence ID" value="RWQ97912.1"/>
    <property type="molecule type" value="Genomic_DNA"/>
</dbReference>
<comment type="caution">
    <text evidence="2">The sequence shown here is derived from an EMBL/GenBank/DDBJ whole genome shotgun (WGS) entry which is preliminary data.</text>
</comment>
<dbReference type="SUPFAM" id="SSF57903">
    <property type="entry name" value="FYVE/PHD zinc finger"/>
    <property type="match status" value="1"/>
</dbReference>
<name>A0A443I1H3_BYSSP</name>
<dbReference type="InterPro" id="IPR013083">
    <property type="entry name" value="Znf_RING/FYVE/PHD"/>
</dbReference>
<dbReference type="AlphaFoldDB" id="A0A443I1H3"/>
<keyword evidence="3" id="KW-1185">Reference proteome</keyword>
<gene>
    <name evidence="2" type="ORF">C8Q69DRAFT_504568</name>
</gene>
<evidence type="ECO:0000313" key="3">
    <source>
        <dbReference type="Proteomes" id="UP000283841"/>
    </source>
</evidence>
<dbReference type="OrthoDB" id="5370011at2759"/>
<dbReference type="Proteomes" id="UP000283841">
    <property type="component" value="Unassembled WGS sequence"/>
</dbReference>
<dbReference type="STRING" id="264951.A0A443I1H3"/>
<feature type="region of interest" description="Disordered" evidence="1">
    <location>
        <begin position="23"/>
        <end position="81"/>
    </location>
</feature>
<feature type="compositionally biased region" description="Low complexity" evidence="1">
    <location>
        <begin position="47"/>
        <end position="67"/>
    </location>
</feature>
<dbReference type="InterPro" id="IPR011011">
    <property type="entry name" value="Znf_FYVE_PHD"/>
</dbReference>
<sequence>MSSPRPSEEKPEGLSKYIQRMRTVLRRGSSSKRASVSSIGEVLGGESSKSAAAKTAAPAQQKNTTPAEKTTAPGHWSSMQQEKARALFAKYGLTLEPEEWISSRNLNVERVEKPIRMRVRRTCHRCQTTFGPDKVCVNCQHVRCKKCARYPPAKSKEQKEQKEAKTKVAAAAAAKQEARPKQQKTKLPVLTIPSRTGGQDLVRKPIKQRVRRYCHRCNNLFIGGATECTQCKHIRCKKCPRDPPKLKKYPDGYPGDAEPPFEPQPRVWKKPRRRVKWHCGKCSTVYQHGQSVCLNCGNEKGPDTIREPPKKIKPEPDPEVVRRVEERLAQLSLKT</sequence>
<feature type="compositionally biased region" description="Low complexity" evidence="1">
    <location>
        <begin position="26"/>
        <end position="38"/>
    </location>
</feature>
<evidence type="ECO:0000313" key="2">
    <source>
        <dbReference type="EMBL" id="RWQ97912.1"/>
    </source>
</evidence>
<accession>A0A443I1H3</accession>
<dbReference type="RefSeq" id="XP_028487557.1">
    <property type="nucleotide sequence ID" value="XM_028632605.1"/>
</dbReference>
<dbReference type="GeneID" id="39601882"/>
<reference evidence="2 3" key="1">
    <citation type="journal article" date="2018" name="Front. Microbiol.">
        <title>Genomic and genetic insights into a cosmopolitan fungus, Paecilomyces variotii (Eurotiales).</title>
        <authorList>
            <person name="Urquhart A.S."/>
            <person name="Mondo S.J."/>
            <person name="Makela M.R."/>
            <person name="Hane J.K."/>
            <person name="Wiebenga A."/>
            <person name="He G."/>
            <person name="Mihaltcheva S."/>
            <person name="Pangilinan J."/>
            <person name="Lipzen A."/>
            <person name="Barry K."/>
            <person name="de Vries R.P."/>
            <person name="Grigoriev I.V."/>
            <person name="Idnurm A."/>
        </authorList>
    </citation>
    <scope>NUCLEOTIDE SEQUENCE [LARGE SCALE GENOMIC DNA]</scope>
    <source>
        <strain evidence="2 3">CBS 101075</strain>
    </source>
</reference>
<dbReference type="Gene3D" id="3.30.40.10">
    <property type="entry name" value="Zinc/RING finger domain, C3HC4 (zinc finger)"/>
    <property type="match status" value="1"/>
</dbReference>
<protein>
    <submittedName>
        <fullName evidence="2">Uncharacterized protein</fullName>
    </submittedName>
</protein>